<dbReference type="Proteomes" id="UP000694416">
    <property type="component" value="Unplaced"/>
</dbReference>
<dbReference type="SUPFAM" id="SSF58069">
    <property type="entry name" value="Virus ectodomain"/>
    <property type="match status" value="1"/>
</dbReference>
<dbReference type="Pfam" id="PF00429">
    <property type="entry name" value="TLV_coat"/>
    <property type="match status" value="1"/>
</dbReference>
<organism evidence="16 17">
    <name type="scientific">Piliocolobus tephrosceles</name>
    <name type="common">Ugandan red Colobus</name>
    <dbReference type="NCBI Taxonomy" id="591936"/>
    <lineage>
        <taxon>Eukaryota</taxon>
        <taxon>Metazoa</taxon>
        <taxon>Chordata</taxon>
        <taxon>Craniata</taxon>
        <taxon>Vertebrata</taxon>
        <taxon>Euteleostomi</taxon>
        <taxon>Mammalia</taxon>
        <taxon>Eutheria</taxon>
        <taxon>Euarchontoglires</taxon>
        <taxon>Primates</taxon>
        <taxon>Haplorrhini</taxon>
        <taxon>Catarrhini</taxon>
        <taxon>Cercopithecidae</taxon>
        <taxon>Colobinae</taxon>
        <taxon>Piliocolobus</taxon>
    </lineage>
</organism>
<evidence type="ECO:0008006" key="18">
    <source>
        <dbReference type="Google" id="ProtNLM"/>
    </source>
</evidence>
<evidence type="ECO:0000256" key="2">
    <source>
        <dbReference type="ARBA" id="ARBA00004531"/>
    </source>
</evidence>
<dbReference type="InterPro" id="IPR018154">
    <property type="entry name" value="TLV/ENV_coat_polyprotein"/>
</dbReference>
<keyword evidence="7" id="KW-1043">Host membrane</keyword>
<keyword evidence="12" id="KW-0325">Glycoprotein</keyword>
<dbReference type="InterPro" id="IPR008981">
    <property type="entry name" value="FMuLV_rcpt-bd"/>
</dbReference>
<evidence type="ECO:0000256" key="6">
    <source>
        <dbReference type="ARBA" id="ARBA00022692"/>
    </source>
</evidence>
<keyword evidence="10" id="KW-0564">Palmitate</keyword>
<evidence type="ECO:0000313" key="17">
    <source>
        <dbReference type="Proteomes" id="UP000694416"/>
    </source>
</evidence>
<evidence type="ECO:0000256" key="9">
    <source>
        <dbReference type="ARBA" id="ARBA00023136"/>
    </source>
</evidence>
<evidence type="ECO:0000256" key="4">
    <source>
        <dbReference type="ARBA" id="ARBA00022511"/>
    </source>
</evidence>
<feature type="region of interest" description="Disordered" evidence="14">
    <location>
        <begin position="1"/>
        <end position="24"/>
    </location>
</feature>
<comment type="subcellular location">
    <subcellularLocation>
        <location evidence="1">Host cell membrane</location>
        <topology evidence="1">Single-pass type I membrane protein</topology>
    </subcellularLocation>
    <subcellularLocation>
        <location evidence="2">Host endomembrane system</location>
        <topology evidence="2">Peripheral membrane protein</topology>
    </subcellularLocation>
    <subcellularLocation>
        <location evidence="3">Virion membrane</location>
        <topology evidence="3">Single-pass type I membrane protein</topology>
    </subcellularLocation>
</comment>
<dbReference type="SUPFAM" id="SSF49830">
    <property type="entry name" value="ENV polyprotein, receptor-binding domain"/>
    <property type="match status" value="1"/>
</dbReference>
<keyword evidence="4" id="KW-1032">Host cell membrane</keyword>
<evidence type="ECO:0000256" key="15">
    <source>
        <dbReference type="SAM" id="Phobius"/>
    </source>
</evidence>
<keyword evidence="5" id="KW-0945">Host-virus interaction</keyword>
<feature type="compositionally biased region" description="Polar residues" evidence="14">
    <location>
        <begin position="1"/>
        <end position="11"/>
    </location>
</feature>
<feature type="compositionally biased region" description="Polar residues" evidence="14">
    <location>
        <begin position="224"/>
        <end position="234"/>
    </location>
</feature>
<dbReference type="PANTHER" id="PTHR10424">
    <property type="entry name" value="VIRAL ENVELOPE PROTEIN"/>
    <property type="match status" value="1"/>
</dbReference>
<feature type="compositionally biased region" description="Pro residues" evidence="14">
    <location>
        <begin position="203"/>
        <end position="216"/>
    </location>
</feature>
<keyword evidence="11" id="KW-1015">Disulfide bond</keyword>
<dbReference type="CDD" id="cd09951">
    <property type="entry name" value="HERV-Rb-like_HR1-HR2"/>
    <property type="match status" value="1"/>
</dbReference>
<evidence type="ECO:0000256" key="11">
    <source>
        <dbReference type="ARBA" id="ARBA00023157"/>
    </source>
</evidence>
<dbReference type="Ensembl" id="ENSPTET00000018920.1">
    <property type="protein sequence ID" value="ENSPTEP00000012579.1"/>
    <property type="gene ID" value="ENSPTEG00000014118.1"/>
</dbReference>
<evidence type="ECO:0000256" key="3">
    <source>
        <dbReference type="ARBA" id="ARBA00004563"/>
    </source>
</evidence>
<name>A0A8C9H8A2_9PRIM</name>
<evidence type="ECO:0000256" key="1">
    <source>
        <dbReference type="ARBA" id="ARBA00004402"/>
    </source>
</evidence>
<evidence type="ECO:0000256" key="7">
    <source>
        <dbReference type="ARBA" id="ARBA00022870"/>
    </source>
</evidence>
<keyword evidence="13" id="KW-0449">Lipoprotein</keyword>
<evidence type="ECO:0000256" key="5">
    <source>
        <dbReference type="ARBA" id="ARBA00022581"/>
    </source>
</evidence>
<dbReference type="PANTHER" id="PTHR10424:SF81">
    <property type="entry name" value="ERVV2 PROTEIN"/>
    <property type="match status" value="1"/>
</dbReference>
<evidence type="ECO:0000256" key="13">
    <source>
        <dbReference type="ARBA" id="ARBA00023288"/>
    </source>
</evidence>
<keyword evidence="17" id="KW-1185">Reference proteome</keyword>
<reference evidence="16" key="2">
    <citation type="submission" date="2025-09" db="UniProtKB">
        <authorList>
            <consortium name="Ensembl"/>
        </authorList>
    </citation>
    <scope>IDENTIFICATION</scope>
</reference>
<protein>
    <recommendedName>
        <fullName evidence="18">Envelope polyprotein</fullName>
    </recommendedName>
</protein>
<keyword evidence="9 15" id="KW-0472">Membrane</keyword>
<accession>A0A8C9H8A2</accession>
<evidence type="ECO:0000256" key="10">
    <source>
        <dbReference type="ARBA" id="ARBA00023139"/>
    </source>
</evidence>
<evidence type="ECO:0000256" key="14">
    <source>
        <dbReference type="SAM" id="MobiDB-lite"/>
    </source>
</evidence>
<keyword evidence="6 15" id="KW-0812">Transmembrane</keyword>
<feature type="transmembrane region" description="Helical" evidence="15">
    <location>
        <begin position="611"/>
        <end position="633"/>
    </location>
</feature>
<feature type="region of interest" description="Disordered" evidence="14">
    <location>
        <begin position="201"/>
        <end position="236"/>
    </location>
</feature>
<keyword evidence="8 15" id="KW-1133">Transmembrane helix</keyword>
<feature type="transmembrane region" description="Helical" evidence="15">
    <location>
        <begin position="34"/>
        <end position="56"/>
    </location>
</feature>
<proteinExistence type="predicted"/>
<dbReference type="Gene3D" id="3.90.310.10">
    <property type="entry name" value="ENV polyprotein, receptor-binding domain"/>
    <property type="match status" value="1"/>
</dbReference>
<dbReference type="Gene3D" id="1.10.287.210">
    <property type="match status" value="1"/>
</dbReference>
<dbReference type="AlphaFoldDB" id="A0A8C9H8A2"/>
<evidence type="ECO:0000256" key="12">
    <source>
        <dbReference type="ARBA" id="ARBA00023180"/>
    </source>
</evidence>
<sequence>MDPSHPSQESAALSRVMGHGPRGKSYQTKAKESLILFHLFCYSFFFPCSLASHLIINVTRSNSPQTITFDACLVIPCGDLQSQRQLTAAEKYLCPSKAHASRFSRFPFCPTWDEVVWVTQRQDWVPSKDFPLAVLRPYIHFTKRSAPPNCQYNQCNPVQISITISTLQDSSPTLNRFYGMGADVTGKDPIGFFELHLITSPSPTSPPPKSPSPKSPPLYSSIPADQTTVSSPPNDKTKVAVVEVKNLKQTLTIERGYKDANAWMEWIEYSVRTLNKSDCYVCAQGRPEAQVVSFPVGWSSYKPGMGCMVALFQHPTAWDSKFCLTLSVLFPEIPHREAPVPRAIQPPSPDVNFTSCLSRRGKNLEFLGDLKGCSEVKSFQELTNQSPLVHPRADVWWYCGGPLLATLPSNWSGTCALVQLAIPFTLAFQQREKEKPQHRKTRGAPQGSFDSQVYIDAIGVPRGVPDRFKARNSIAAGFESLLPIVAINKNVAWINYIYYNQQRFINYTRDAIKGIAEQLGPTSQMAWENRMALDMILAEKGGVCVMIGTQCCTYIPNNTAPDGTITKALQGLTSLSDELATNSGISDPFTGWLGTWFGKWKGLMASIVTSLAITIAVLMVVGCCIIPCIRGLVQRLIGTAINKIFSSSSKSYSNKLFPLKDQQIRAMLDKFKEGNV</sequence>
<evidence type="ECO:0000313" key="16">
    <source>
        <dbReference type="Ensembl" id="ENSPTEP00000012579.1"/>
    </source>
</evidence>
<reference evidence="16" key="1">
    <citation type="submission" date="2025-08" db="UniProtKB">
        <authorList>
            <consortium name="Ensembl"/>
        </authorList>
    </citation>
    <scope>IDENTIFICATION</scope>
</reference>
<evidence type="ECO:0000256" key="8">
    <source>
        <dbReference type="ARBA" id="ARBA00022989"/>
    </source>
</evidence>